<sequence>FQIGITFAYAPNTTTTNEIMSALVNRYTEPNLLNEMVRFLLRMEVTNLPENLTISVKSGAQGFDTESQMVDYMVQSFGSQCGNPLL</sequence>
<organism evidence="1 2">
    <name type="scientific">Pristionchus fissidentatus</name>
    <dbReference type="NCBI Taxonomy" id="1538716"/>
    <lineage>
        <taxon>Eukaryota</taxon>
        <taxon>Metazoa</taxon>
        <taxon>Ecdysozoa</taxon>
        <taxon>Nematoda</taxon>
        <taxon>Chromadorea</taxon>
        <taxon>Rhabditida</taxon>
        <taxon>Rhabditina</taxon>
        <taxon>Diplogasteromorpha</taxon>
        <taxon>Diplogasteroidea</taxon>
        <taxon>Neodiplogasteridae</taxon>
        <taxon>Pristionchus</taxon>
    </lineage>
</organism>
<proteinExistence type="predicted"/>
<feature type="non-terminal residue" evidence="1">
    <location>
        <position position="1"/>
    </location>
</feature>
<gene>
    <name evidence="1" type="ORF">PFISCL1PPCAC_9744</name>
</gene>
<dbReference type="Proteomes" id="UP001432322">
    <property type="component" value="Unassembled WGS sequence"/>
</dbReference>
<feature type="non-terminal residue" evidence="1">
    <location>
        <position position="86"/>
    </location>
</feature>
<name>A0AAV5VK36_9BILA</name>
<keyword evidence="2" id="KW-1185">Reference proteome</keyword>
<comment type="caution">
    <text evidence="1">The sequence shown here is derived from an EMBL/GenBank/DDBJ whole genome shotgun (WGS) entry which is preliminary data.</text>
</comment>
<protein>
    <submittedName>
        <fullName evidence="1">Uncharacterized protein</fullName>
    </submittedName>
</protein>
<accession>A0AAV5VK36</accession>
<evidence type="ECO:0000313" key="2">
    <source>
        <dbReference type="Proteomes" id="UP001432322"/>
    </source>
</evidence>
<reference evidence="1" key="1">
    <citation type="submission" date="2023-10" db="EMBL/GenBank/DDBJ databases">
        <title>Genome assembly of Pristionchus species.</title>
        <authorList>
            <person name="Yoshida K."/>
            <person name="Sommer R.J."/>
        </authorList>
    </citation>
    <scope>NUCLEOTIDE SEQUENCE</scope>
    <source>
        <strain evidence="1">RS5133</strain>
    </source>
</reference>
<evidence type="ECO:0000313" key="1">
    <source>
        <dbReference type="EMBL" id="GMT18447.1"/>
    </source>
</evidence>
<dbReference type="AlphaFoldDB" id="A0AAV5VK36"/>
<dbReference type="EMBL" id="BTSY01000003">
    <property type="protein sequence ID" value="GMT18447.1"/>
    <property type="molecule type" value="Genomic_DNA"/>
</dbReference>